<dbReference type="GO" id="GO:0010181">
    <property type="term" value="F:FMN binding"/>
    <property type="evidence" value="ECO:0007669"/>
    <property type="project" value="InterPro"/>
</dbReference>
<dbReference type="EC" id="1.-.-.-" evidence="1"/>
<dbReference type="GO" id="GO:0016491">
    <property type="term" value="F:oxidoreductase activity"/>
    <property type="evidence" value="ECO:0007669"/>
    <property type="project" value="UniProtKB-KW"/>
</dbReference>
<accession>A0A080LZA1</accession>
<dbReference type="InterPro" id="IPR045247">
    <property type="entry name" value="Oye-like"/>
</dbReference>
<dbReference type="AlphaFoldDB" id="A0A080LZA1"/>
<evidence type="ECO:0000313" key="2">
    <source>
        <dbReference type="Proteomes" id="UP000020077"/>
    </source>
</evidence>
<name>A0A080LZA1_9PROT</name>
<dbReference type="Proteomes" id="UP000020077">
    <property type="component" value="Unassembled WGS sequence"/>
</dbReference>
<dbReference type="GO" id="GO:0005829">
    <property type="term" value="C:cytosol"/>
    <property type="evidence" value="ECO:0007669"/>
    <property type="project" value="TreeGrafter"/>
</dbReference>
<dbReference type="Gene3D" id="3.20.20.70">
    <property type="entry name" value="Aldolase class I"/>
    <property type="match status" value="1"/>
</dbReference>
<comment type="caution">
    <text evidence="1">The sequence shown here is derived from an EMBL/GenBank/DDBJ whole genome shotgun (WGS) entry which is preliminary data.</text>
</comment>
<reference evidence="1 2" key="1">
    <citation type="submission" date="2014-02" db="EMBL/GenBank/DDBJ databases">
        <title>Expanding our view of genomic diversity in Candidatus Accumulibacter clades.</title>
        <authorList>
            <person name="Skennerton C.T."/>
            <person name="Barr J.J."/>
            <person name="Slater F.R."/>
            <person name="Bond P.L."/>
            <person name="Tyson G.W."/>
        </authorList>
    </citation>
    <scope>NUCLEOTIDE SEQUENCE [LARGE SCALE GENOMIC DNA]</scope>
    <source>
        <strain evidence="2">BA-91</strain>
    </source>
</reference>
<proteinExistence type="predicted"/>
<gene>
    <name evidence="1" type="primary">nemA_1</name>
    <name evidence="1" type="ORF">AW09_001400</name>
</gene>
<keyword evidence="1" id="KW-0560">Oxidoreductase</keyword>
<evidence type="ECO:0000313" key="1">
    <source>
        <dbReference type="EMBL" id="KFB73345.1"/>
    </source>
</evidence>
<dbReference type="PANTHER" id="PTHR22893:SF91">
    <property type="entry name" value="NADPH DEHYDROGENASE 2-RELATED"/>
    <property type="match status" value="1"/>
</dbReference>
<organism evidence="1 2">
    <name type="scientific">Candidatus Accumulibacter phosphatis</name>
    <dbReference type="NCBI Taxonomy" id="327160"/>
    <lineage>
        <taxon>Bacteria</taxon>
        <taxon>Pseudomonadati</taxon>
        <taxon>Pseudomonadota</taxon>
        <taxon>Betaproteobacteria</taxon>
        <taxon>Candidatus Accumulibacter</taxon>
    </lineage>
</organism>
<dbReference type="InterPro" id="IPR013785">
    <property type="entry name" value="Aldolase_TIM"/>
</dbReference>
<dbReference type="PANTHER" id="PTHR22893">
    <property type="entry name" value="NADH OXIDOREDUCTASE-RELATED"/>
    <property type="match status" value="1"/>
</dbReference>
<sequence length="77" mass="8436">MILCGGFDRARAQAALRNDNGDLIAFGKHFIANPDLVERLRVGAPLAPWNSSTIYKGGARGYIDYPTQQEEAALSER</sequence>
<dbReference type="EMBL" id="JDVG02000238">
    <property type="protein sequence ID" value="KFB73345.1"/>
    <property type="molecule type" value="Genomic_DNA"/>
</dbReference>
<dbReference type="SUPFAM" id="SSF51395">
    <property type="entry name" value="FMN-linked oxidoreductases"/>
    <property type="match status" value="1"/>
</dbReference>
<protein>
    <submittedName>
        <fullName evidence="1">N-ethylmaleimide reductase</fullName>
        <ecNumber evidence="1">1.-.-.-</ecNumber>
    </submittedName>
</protein>